<dbReference type="Pfam" id="PF13561">
    <property type="entry name" value="adh_short_C2"/>
    <property type="match status" value="1"/>
</dbReference>
<comment type="caution">
    <text evidence="3">The sequence shown here is derived from an EMBL/GenBank/DDBJ whole genome shotgun (WGS) entry which is preliminary data.</text>
</comment>
<evidence type="ECO:0000256" key="1">
    <source>
        <dbReference type="ARBA" id="ARBA00006484"/>
    </source>
</evidence>
<keyword evidence="2" id="KW-0560">Oxidoreductase</keyword>
<organism evidence="3 4">
    <name type="scientific">Aromatoleum toluolicum</name>
    <dbReference type="NCBI Taxonomy" id="90060"/>
    <lineage>
        <taxon>Bacteria</taxon>
        <taxon>Pseudomonadati</taxon>
        <taxon>Pseudomonadota</taxon>
        <taxon>Betaproteobacteria</taxon>
        <taxon>Rhodocyclales</taxon>
        <taxon>Rhodocyclaceae</taxon>
        <taxon>Aromatoleum</taxon>
    </lineage>
</organism>
<dbReference type="Proteomes" id="UP000634522">
    <property type="component" value="Unassembled WGS sequence"/>
</dbReference>
<dbReference type="NCBIfam" id="NF005559">
    <property type="entry name" value="PRK07231.1"/>
    <property type="match status" value="1"/>
</dbReference>
<gene>
    <name evidence="3" type="ORF">GPA27_03080</name>
</gene>
<evidence type="ECO:0000256" key="2">
    <source>
        <dbReference type="ARBA" id="ARBA00023002"/>
    </source>
</evidence>
<dbReference type="RefSeq" id="WP_169137733.1">
    <property type="nucleotide sequence ID" value="NZ_WTVS01000004.1"/>
</dbReference>
<proteinExistence type="inferred from homology"/>
<keyword evidence="4" id="KW-1185">Reference proteome</keyword>
<dbReference type="EMBL" id="WTVS01000004">
    <property type="protein sequence ID" value="NMF96379.1"/>
    <property type="molecule type" value="Genomic_DNA"/>
</dbReference>
<dbReference type="InterPro" id="IPR002347">
    <property type="entry name" value="SDR_fam"/>
</dbReference>
<dbReference type="Gene3D" id="3.40.50.720">
    <property type="entry name" value="NAD(P)-binding Rossmann-like Domain"/>
    <property type="match status" value="1"/>
</dbReference>
<dbReference type="PANTHER" id="PTHR24321:SF11">
    <property type="entry name" value="BLR0893 PROTEIN"/>
    <property type="match status" value="1"/>
</dbReference>
<accession>A0ABX1NAW7</accession>
<dbReference type="SUPFAM" id="SSF51735">
    <property type="entry name" value="NAD(P)-binding Rossmann-fold domains"/>
    <property type="match status" value="1"/>
</dbReference>
<dbReference type="PANTHER" id="PTHR24321">
    <property type="entry name" value="DEHYDROGENASES, SHORT CHAIN"/>
    <property type="match status" value="1"/>
</dbReference>
<comment type="similarity">
    <text evidence="1">Belongs to the short-chain dehydrogenases/reductases (SDR) family.</text>
</comment>
<name>A0ABX1NAW7_9RHOO</name>
<dbReference type="PRINTS" id="PR00081">
    <property type="entry name" value="GDHRDH"/>
</dbReference>
<sequence length="252" mass="26198">MTAQFDQKVVLITGAGTGIGRATALAFAREGARVAVADISAAEGEQTVAQIRAAGGTADFHRVDVTRAADVEQLVANVVARWGRLDILHNNAGITNENALTAETTEADFDRVIAVNLKGVWLGMKYAINQMLAQGGGVVINTASALSHRVLPGSSAYIASKHGVAGLTKTAAVEYGGKNIRINAVCPGVIRTPLLMNLPNAAELEQSLVALHPIGRLGTVEDVANCVLWLASEQAGFVHGSLISVDGGWVAQ</sequence>
<dbReference type="InterPro" id="IPR036291">
    <property type="entry name" value="NAD(P)-bd_dom_sf"/>
</dbReference>
<evidence type="ECO:0000313" key="4">
    <source>
        <dbReference type="Proteomes" id="UP000634522"/>
    </source>
</evidence>
<dbReference type="CDD" id="cd05233">
    <property type="entry name" value="SDR_c"/>
    <property type="match status" value="1"/>
</dbReference>
<dbReference type="PRINTS" id="PR00080">
    <property type="entry name" value="SDRFAMILY"/>
</dbReference>
<evidence type="ECO:0000313" key="3">
    <source>
        <dbReference type="EMBL" id="NMF96379.1"/>
    </source>
</evidence>
<protein>
    <submittedName>
        <fullName evidence="3">SDR family oxidoreductase</fullName>
    </submittedName>
</protein>
<reference evidence="3 4" key="1">
    <citation type="submission" date="2019-12" db="EMBL/GenBank/DDBJ databases">
        <title>Comparative genomics gives insights into the taxonomy of the Azoarcus-Aromatoleum group and reveals separate origins of nif in the plant-associated Azoarcus and non-plant-associated Aromatoleum sub-groups.</title>
        <authorList>
            <person name="Lafos M."/>
            <person name="Maluk M."/>
            <person name="Batista M."/>
            <person name="Junghare M."/>
            <person name="Carmona M."/>
            <person name="Faoro H."/>
            <person name="Cruz L.M."/>
            <person name="Battistoni F."/>
            <person name="De Souza E."/>
            <person name="Pedrosa F."/>
            <person name="Chen W.-M."/>
            <person name="Poole P.S."/>
            <person name="Dixon R.A."/>
            <person name="James E.K."/>
        </authorList>
    </citation>
    <scope>NUCLEOTIDE SEQUENCE [LARGE SCALE GENOMIC DNA]</scope>
    <source>
        <strain evidence="3 4">T</strain>
    </source>
</reference>